<evidence type="ECO:0000256" key="11">
    <source>
        <dbReference type="HAMAP-Rule" id="MF_00244"/>
    </source>
</evidence>
<dbReference type="InterPro" id="IPR005248">
    <property type="entry name" value="NadD/NMNAT"/>
</dbReference>
<evidence type="ECO:0000256" key="1">
    <source>
        <dbReference type="ARBA" id="ARBA00002324"/>
    </source>
</evidence>
<protein>
    <recommendedName>
        <fullName evidence="11">Probable nicotinate-nucleotide adenylyltransferase</fullName>
        <ecNumber evidence="11">2.7.7.18</ecNumber>
    </recommendedName>
    <alternativeName>
        <fullName evidence="11">Deamido-NAD(+) diphosphorylase</fullName>
    </alternativeName>
    <alternativeName>
        <fullName evidence="11">Deamido-NAD(+) pyrophosphorylase</fullName>
    </alternativeName>
    <alternativeName>
        <fullName evidence="11">Nicotinate mononucleotide adenylyltransferase</fullName>
        <shortName evidence="11">NaMN adenylyltransferase</shortName>
    </alternativeName>
</protein>
<proteinExistence type="inferred from homology"/>
<dbReference type="Pfam" id="PF01467">
    <property type="entry name" value="CTP_transf_like"/>
    <property type="match status" value="1"/>
</dbReference>
<dbReference type="UniPathway" id="UPA00253">
    <property type="reaction ID" value="UER00332"/>
</dbReference>
<dbReference type="EMBL" id="DTGT01000147">
    <property type="protein sequence ID" value="HGH60568.1"/>
    <property type="molecule type" value="Genomic_DNA"/>
</dbReference>
<name>A0A7C4AR73_9BACT</name>
<accession>A0A7C4AR73</accession>
<evidence type="ECO:0000313" key="13">
    <source>
        <dbReference type="EMBL" id="HGH60568.1"/>
    </source>
</evidence>
<dbReference type="CDD" id="cd02165">
    <property type="entry name" value="NMNAT"/>
    <property type="match status" value="1"/>
</dbReference>
<keyword evidence="7 11" id="KW-0547">Nucleotide-binding</keyword>
<keyword evidence="9 11" id="KW-0520">NAD</keyword>
<keyword evidence="4 11" id="KW-0662">Pyridine nucleotide biosynthesis</keyword>
<organism evidence="13">
    <name type="scientific">Desulfomonile tiedjei</name>
    <dbReference type="NCBI Taxonomy" id="2358"/>
    <lineage>
        <taxon>Bacteria</taxon>
        <taxon>Pseudomonadati</taxon>
        <taxon>Thermodesulfobacteriota</taxon>
        <taxon>Desulfomonilia</taxon>
        <taxon>Desulfomonilales</taxon>
        <taxon>Desulfomonilaceae</taxon>
        <taxon>Desulfomonile</taxon>
    </lineage>
</organism>
<dbReference type="AlphaFoldDB" id="A0A7C4AR73"/>
<evidence type="ECO:0000256" key="9">
    <source>
        <dbReference type="ARBA" id="ARBA00023027"/>
    </source>
</evidence>
<evidence type="ECO:0000256" key="10">
    <source>
        <dbReference type="ARBA" id="ARBA00048721"/>
    </source>
</evidence>
<evidence type="ECO:0000256" key="6">
    <source>
        <dbReference type="ARBA" id="ARBA00022695"/>
    </source>
</evidence>
<evidence type="ECO:0000256" key="4">
    <source>
        <dbReference type="ARBA" id="ARBA00022642"/>
    </source>
</evidence>
<keyword evidence="6 11" id="KW-0548">Nucleotidyltransferase</keyword>
<sequence>MTVKTSPLLAATGRKRIGVLGGTFNPPHLGHLRMAEELAQDYCLDEIMFIPSYLPPHKSVEGVAPASDRLEMTRLSCHDNKRFSVSSMEIDAGGLSYTVRTLELLHKASQAELFFILGADSLREIATWKDYQRLFTLANFLVASRPGITFADAWEQIPQGLREAFHVQECCYVHESGKTLIPTAVQGLDLSATEIRAMVKAGKSIRYLVADSVNAYILQRGLYRR</sequence>
<comment type="function">
    <text evidence="1 11">Catalyzes the reversible adenylation of nicotinate mononucleotide (NaMN) to nicotinic acid adenine dinucleotide (NaAD).</text>
</comment>
<keyword evidence="5 11" id="KW-0808">Transferase</keyword>
<evidence type="ECO:0000259" key="12">
    <source>
        <dbReference type="Pfam" id="PF01467"/>
    </source>
</evidence>
<dbReference type="NCBIfam" id="TIGR00125">
    <property type="entry name" value="cyt_tran_rel"/>
    <property type="match status" value="1"/>
</dbReference>
<keyword evidence="8 11" id="KW-0067">ATP-binding</keyword>
<dbReference type="GO" id="GO:0004515">
    <property type="term" value="F:nicotinate-nucleotide adenylyltransferase activity"/>
    <property type="evidence" value="ECO:0007669"/>
    <property type="project" value="UniProtKB-UniRule"/>
</dbReference>
<evidence type="ECO:0000256" key="2">
    <source>
        <dbReference type="ARBA" id="ARBA00005019"/>
    </source>
</evidence>
<evidence type="ECO:0000256" key="5">
    <source>
        <dbReference type="ARBA" id="ARBA00022679"/>
    </source>
</evidence>
<dbReference type="EC" id="2.7.7.18" evidence="11"/>
<comment type="caution">
    <text evidence="13">The sequence shown here is derived from an EMBL/GenBank/DDBJ whole genome shotgun (WGS) entry which is preliminary data.</text>
</comment>
<dbReference type="InterPro" id="IPR004821">
    <property type="entry name" value="Cyt_trans-like"/>
</dbReference>
<dbReference type="GO" id="GO:0009435">
    <property type="term" value="P:NAD+ biosynthetic process"/>
    <property type="evidence" value="ECO:0007669"/>
    <property type="project" value="UniProtKB-UniRule"/>
</dbReference>
<feature type="domain" description="Cytidyltransferase-like" evidence="12">
    <location>
        <begin position="19"/>
        <end position="197"/>
    </location>
</feature>
<comment type="similarity">
    <text evidence="3 11">Belongs to the NadD family.</text>
</comment>
<evidence type="ECO:0000256" key="3">
    <source>
        <dbReference type="ARBA" id="ARBA00009014"/>
    </source>
</evidence>
<dbReference type="PANTHER" id="PTHR39321">
    <property type="entry name" value="NICOTINATE-NUCLEOTIDE ADENYLYLTRANSFERASE-RELATED"/>
    <property type="match status" value="1"/>
</dbReference>
<dbReference type="GO" id="GO:0005524">
    <property type="term" value="F:ATP binding"/>
    <property type="evidence" value="ECO:0007669"/>
    <property type="project" value="UniProtKB-KW"/>
</dbReference>
<dbReference type="PANTHER" id="PTHR39321:SF3">
    <property type="entry name" value="PHOSPHOPANTETHEINE ADENYLYLTRANSFERASE"/>
    <property type="match status" value="1"/>
</dbReference>
<dbReference type="InterPro" id="IPR014729">
    <property type="entry name" value="Rossmann-like_a/b/a_fold"/>
</dbReference>
<comment type="catalytic activity">
    <reaction evidence="10 11">
        <text>nicotinate beta-D-ribonucleotide + ATP + H(+) = deamido-NAD(+) + diphosphate</text>
        <dbReference type="Rhea" id="RHEA:22860"/>
        <dbReference type="ChEBI" id="CHEBI:15378"/>
        <dbReference type="ChEBI" id="CHEBI:30616"/>
        <dbReference type="ChEBI" id="CHEBI:33019"/>
        <dbReference type="ChEBI" id="CHEBI:57502"/>
        <dbReference type="ChEBI" id="CHEBI:58437"/>
        <dbReference type="EC" id="2.7.7.18"/>
    </reaction>
</comment>
<dbReference type="NCBIfam" id="TIGR00482">
    <property type="entry name" value="nicotinate (nicotinamide) nucleotide adenylyltransferase"/>
    <property type="match status" value="1"/>
</dbReference>
<dbReference type="Gene3D" id="3.40.50.620">
    <property type="entry name" value="HUPs"/>
    <property type="match status" value="1"/>
</dbReference>
<gene>
    <name evidence="11" type="primary">nadD</name>
    <name evidence="13" type="ORF">ENV54_04635</name>
</gene>
<reference evidence="13" key="1">
    <citation type="journal article" date="2020" name="mSystems">
        <title>Genome- and Community-Level Interaction Insights into Carbon Utilization and Element Cycling Functions of Hydrothermarchaeota in Hydrothermal Sediment.</title>
        <authorList>
            <person name="Zhou Z."/>
            <person name="Liu Y."/>
            <person name="Xu W."/>
            <person name="Pan J."/>
            <person name="Luo Z.H."/>
            <person name="Li M."/>
        </authorList>
    </citation>
    <scope>NUCLEOTIDE SEQUENCE [LARGE SCALE GENOMIC DNA]</scope>
    <source>
        <strain evidence="13">SpSt-769</strain>
    </source>
</reference>
<comment type="pathway">
    <text evidence="2 11">Cofactor biosynthesis; NAD(+) biosynthesis; deamido-NAD(+) from nicotinate D-ribonucleotide: step 1/1.</text>
</comment>
<evidence type="ECO:0000256" key="8">
    <source>
        <dbReference type="ARBA" id="ARBA00022840"/>
    </source>
</evidence>
<evidence type="ECO:0000256" key="7">
    <source>
        <dbReference type="ARBA" id="ARBA00022741"/>
    </source>
</evidence>
<dbReference type="HAMAP" id="MF_00244">
    <property type="entry name" value="NaMN_adenylyltr"/>
    <property type="match status" value="1"/>
</dbReference>
<dbReference type="NCBIfam" id="NF000840">
    <property type="entry name" value="PRK00071.1-3"/>
    <property type="match status" value="1"/>
</dbReference>
<dbReference type="SUPFAM" id="SSF52374">
    <property type="entry name" value="Nucleotidylyl transferase"/>
    <property type="match status" value="1"/>
</dbReference>